<name>A0AAV2RLH6_MEGNR</name>
<organism evidence="1 2">
    <name type="scientific">Meganyctiphanes norvegica</name>
    <name type="common">Northern krill</name>
    <name type="synonym">Thysanopoda norvegica</name>
    <dbReference type="NCBI Taxonomy" id="48144"/>
    <lineage>
        <taxon>Eukaryota</taxon>
        <taxon>Metazoa</taxon>
        <taxon>Ecdysozoa</taxon>
        <taxon>Arthropoda</taxon>
        <taxon>Crustacea</taxon>
        <taxon>Multicrustacea</taxon>
        <taxon>Malacostraca</taxon>
        <taxon>Eumalacostraca</taxon>
        <taxon>Eucarida</taxon>
        <taxon>Euphausiacea</taxon>
        <taxon>Euphausiidae</taxon>
        <taxon>Meganyctiphanes</taxon>
    </lineage>
</organism>
<dbReference type="AlphaFoldDB" id="A0AAV2RLH6"/>
<comment type="caution">
    <text evidence="1">The sequence shown here is derived from an EMBL/GenBank/DDBJ whole genome shotgun (WGS) entry which is preliminary data.</text>
</comment>
<feature type="non-terminal residue" evidence="1">
    <location>
        <position position="1"/>
    </location>
</feature>
<dbReference type="EMBL" id="CAXKWB010023707">
    <property type="protein sequence ID" value="CAL4125514.1"/>
    <property type="molecule type" value="Genomic_DNA"/>
</dbReference>
<dbReference type="Proteomes" id="UP001497623">
    <property type="component" value="Unassembled WGS sequence"/>
</dbReference>
<accession>A0AAV2RLH6</accession>
<reference evidence="1 2" key="1">
    <citation type="submission" date="2024-05" db="EMBL/GenBank/DDBJ databases">
        <authorList>
            <person name="Wallberg A."/>
        </authorList>
    </citation>
    <scope>NUCLEOTIDE SEQUENCE [LARGE SCALE GENOMIC DNA]</scope>
</reference>
<gene>
    <name evidence="1" type="ORF">MNOR_LOCUS25168</name>
</gene>
<evidence type="ECO:0000313" key="2">
    <source>
        <dbReference type="Proteomes" id="UP001497623"/>
    </source>
</evidence>
<evidence type="ECO:0000313" key="1">
    <source>
        <dbReference type="EMBL" id="CAL4125514.1"/>
    </source>
</evidence>
<protein>
    <submittedName>
        <fullName evidence="1">Uncharacterized protein</fullName>
    </submittedName>
</protein>
<proteinExistence type="predicted"/>
<feature type="non-terminal residue" evidence="1">
    <location>
        <position position="167"/>
    </location>
</feature>
<sequence>RCVIEGTELNLQDSFTLLLTSTTQKSVKIGLETLISEDCTSQMEDMIPCPLLNQPITPFIKCLTIVPPSTETLLEALLLGRSFNLSQEFLRIMKVCIQRLPDFMFNKTAPTTINLVEAVANVGDDIRNRTPESVEDQHEDIRNLFSIWNIEYEAMSIEENDEFIIMQ</sequence>
<keyword evidence="2" id="KW-1185">Reference proteome</keyword>